<dbReference type="Pfam" id="PF02929">
    <property type="entry name" value="Bgal_small_N"/>
    <property type="match status" value="2"/>
</dbReference>
<evidence type="ECO:0000256" key="2">
    <source>
        <dbReference type="ARBA" id="ARBA00022801"/>
    </source>
</evidence>
<name>A0AAD6DYA5_9EURO</name>
<proteinExistence type="inferred from homology"/>
<dbReference type="InterPro" id="IPR017853">
    <property type="entry name" value="GH"/>
</dbReference>
<dbReference type="PANTHER" id="PTHR46323">
    <property type="entry name" value="BETA-GALACTOSIDASE"/>
    <property type="match status" value="1"/>
</dbReference>
<dbReference type="Pfam" id="PF02836">
    <property type="entry name" value="Glyco_hydro_2_C"/>
    <property type="match status" value="1"/>
</dbReference>
<reference evidence="7 8" key="1">
    <citation type="journal article" date="2023" name="IMA Fungus">
        <title>Comparative genomic study of the Penicillium genus elucidates a diverse pangenome and 15 lateral gene transfer events.</title>
        <authorList>
            <person name="Petersen C."/>
            <person name="Sorensen T."/>
            <person name="Nielsen M.R."/>
            <person name="Sondergaard T.E."/>
            <person name="Sorensen J.L."/>
            <person name="Fitzpatrick D.A."/>
            <person name="Frisvad J.C."/>
            <person name="Nielsen K.L."/>
        </authorList>
    </citation>
    <scope>NUCLEOTIDE SEQUENCE [LARGE SCALE GENOMIC DNA]</scope>
    <source>
        <strain evidence="7 8">IBT 29057</strain>
    </source>
</reference>
<keyword evidence="8" id="KW-1185">Reference proteome</keyword>
<evidence type="ECO:0000313" key="8">
    <source>
        <dbReference type="Proteomes" id="UP001216150"/>
    </source>
</evidence>
<comment type="similarity">
    <text evidence="1 5">Belongs to the glycosyl hydrolase 2 family.</text>
</comment>
<dbReference type="SUPFAM" id="SSF51445">
    <property type="entry name" value="(Trans)glycosidases"/>
    <property type="match status" value="1"/>
</dbReference>
<comment type="caution">
    <text evidence="7">The sequence shown here is derived from an EMBL/GenBank/DDBJ whole genome shotgun (WGS) entry which is preliminary data.</text>
</comment>
<dbReference type="Gene3D" id="3.20.20.80">
    <property type="entry name" value="Glycosidases"/>
    <property type="match status" value="1"/>
</dbReference>
<dbReference type="PROSITE" id="PS00719">
    <property type="entry name" value="GLYCOSYL_HYDROL_F2_1"/>
    <property type="match status" value="1"/>
</dbReference>
<evidence type="ECO:0000313" key="7">
    <source>
        <dbReference type="EMBL" id="KAJ5596434.1"/>
    </source>
</evidence>
<dbReference type="PRINTS" id="PR00132">
    <property type="entry name" value="GLHYDRLASE2"/>
</dbReference>
<dbReference type="InterPro" id="IPR006103">
    <property type="entry name" value="Glyco_hydro_2_cat"/>
</dbReference>
<organism evidence="7 8">
    <name type="scientific">Penicillium hetheringtonii</name>
    <dbReference type="NCBI Taxonomy" id="911720"/>
    <lineage>
        <taxon>Eukaryota</taxon>
        <taxon>Fungi</taxon>
        <taxon>Dikarya</taxon>
        <taxon>Ascomycota</taxon>
        <taxon>Pezizomycotina</taxon>
        <taxon>Eurotiomycetes</taxon>
        <taxon>Eurotiomycetidae</taxon>
        <taxon>Eurotiales</taxon>
        <taxon>Aspergillaceae</taxon>
        <taxon>Penicillium</taxon>
    </lineage>
</organism>
<gene>
    <name evidence="7" type="ORF">N7450_002892</name>
</gene>
<dbReference type="InterPro" id="IPR050347">
    <property type="entry name" value="Bact_Beta-galactosidase"/>
</dbReference>
<dbReference type="SUPFAM" id="SSF49785">
    <property type="entry name" value="Galactose-binding domain-like"/>
    <property type="match status" value="1"/>
</dbReference>
<keyword evidence="2 5" id="KW-0378">Hydrolase</keyword>
<dbReference type="InterPro" id="IPR013783">
    <property type="entry name" value="Ig-like_fold"/>
</dbReference>
<dbReference type="Gene3D" id="2.70.98.10">
    <property type="match status" value="1"/>
</dbReference>
<dbReference type="PROSITE" id="PS00608">
    <property type="entry name" value="GLYCOSYL_HYDROL_F2_2"/>
    <property type="match status" value="1"/>
</dbReference>
<dbReference type="SUPFAM" id="SSF49303">
    <property type="entry name" value="beta-Galactosidase/glucuronidase domain"/>
    <property type="match status" value="2"/>
</dbReference>
<sequence>MSRSEITQLSLQADPARPDYMNPAVFRRNCLPARTYYIPATSMLLNGNWDFHMARAPLAAPEPGDEDVTEDWSNISVPGHWQLQGWGKPNYTNTQFPIPVCPPFVPTEKPNWNFEVPKEWDENSEIRLRFDGVDSAYHVWMNQYLVGYAQGSRNPSEFDVTSYLRSDGPNEVFVRVYQWSDATYIEDQDQWWLSGKDDNSINGSRNEHRLTIISGIFRDVTLIALPANDRLNDWFIRTDLDSTYTDATLLATIDYQVSKHSNLEFRLIDSVDGTEKAISSTGLSLQPGISKVELNVPITAPKKWTAERPYLYKVEMILSVPGSNKAFKATQRVGFRKVERISGLIQVNGKAIRLRGVNRHDHHPLLGRAVPLDFMRKDLLLMKSHNVNALRCSHYPPDPRLLDMADELGFWVIDEADLECHGFYDAVARPMDMDETLGYEERKALTFPKCGVHTSDNSAWRAAYVDRVQALMQRDKNHTSVIIWSMGNEAFFGTCHRSMIDAAREFDNTRLIHYEGDIHAEMTDMFSYMYPDIDRLRRLAVTEDVAEDGTFEKPIILCEYAHAMGNGPGLLADYEKCFDEIPRLQGGFIWEWANHGLWVNGQDGKDGFYAYGGDFDDYPNDGTFVMDGLLNSVHEPLPGLLELKKVFEPVKLGIEGQFLSLKNKYDFSSLDHLQASYKLEAFDKETQVLATGLLELPSLSAGQSAELPLPAELFRHNVHPAFLTVTLHQREKAEWNDGLFIVAWVQELISTPAEKPSTIGLSSSQTQSPVKINNTKTTVSISGADWSFEFDRIHGHLKKWVYQSNTILEPSPDLGLAIIPDFWRPPTDNDVPSAAPYWKRYGVNNITNQLRSFEIISKEAGAICVKSGTFLSPPVLSWGWKCLTEYLVKPDGSASVSINLQPKGTAPTTVPRVGLNLRASSDLTSARWLGLGPGSPTLTRRRHRNSTSYDIPQENGNRVETAWVELVSSNGIGFRATPQENTWLDGGTGGLSWTASRHSDKQIEDAKHPCDLVDGGALFVKLDHQVAGVGTAACGPGPMREYLIPVQDITYGILLEPVSR</sequence>
<evidence type="ECO:0000256" key="4">
    <source>
        <dbReference type="ARBA" id="ARBA00032230"/>
    </source>
</evidence>
<dbReference type="InterPro" id="IPR023232">
    <property type="entry name" value="Glyco_hydro_2_AS"/>
</dbReference>
<dbReference type="Gene3D" id="2.60.120.260">
    <property type="entry name" value="Galactose-binding domain-like"/>
    <property type="match status" value="1"/>
</dbReference>
<dbReference type="PANTHER" id="PTHR46323:SF1">
    <property type="entry name" value="LACTASE"/>
    <property type="match status" value="1"/>
</dbReference>
<dbReference type="SMART" id="SM01038">
    <property type="entry name" value="Bgal_small_N"/>
    <property type="match status" value="1"/>
</dbReference>
<keyword evidence="3 5" id="KW-0326">Glycosidase</keyword>
<dbReference type="GO" id="GO:0030246">
    <property type="term" value="F:carbohydrate binding"/>
    <property type="evidence" value="ECO:0007669"/>
    <property type="project" value="InterPro"/>
</dbReference>
<dbReference type="InterPro" id="IPR006104">
    <property type="entry name" value="Glyco_hydro_2_N"/>
</dbReference>
<dbReference type="GO" id="GO:0009341">
    <property type="term" value="C:beta-galactosidase complex"/>
    <property type="evidence" value="ECO:0007669"/>
    <property type="project" value="InterPro"/>
</dbReference>
<dbReference type="GO" id="GO:0005990">
    <property type="term" value="P:lactose catabolic process"/>
    <property type="evidence" value="ECO:0007669"/>
    <property type="project" value="TreeGrafter"/>
</dbReference>
<dbReference type="SUPFAM" id="SSF74650">
    <property type="entry name" value="Galactose mutarotase-like"/>
    <property type="match status" value="1"/>
</dbReference>
<dbReference type="InterPro" id="IPR036156">
    <property type="entry name" value="Beta-gal/glucu_dom_sf"/>
</dbReference>
<evidence type="ECO:0000256" key="3">
    <source>
        <dbReference type="ARBA" id="ARBA00023295"/>
    </source>
</evidence>
<dbReference type="InterPro" id="IPR014718">
    <property type="entry name" value="GH-type_carb-bd"/>
</dbReference>
<dbReference type="AlphaFoldDB" id="A0AAD6DYA5"/>
<dbReference type="InterPro" id="IPR006101">
    <property type="entry name" value="Glyco_hydro_2"/>
</dbReference>
<dbReference type="InterPro" id="IPR006102">
    <property type="entry name" value="Ig-like_GH2"/>
</dbReference>
<dbReference type="Pfam" id="PF16353">
    <property type="entry name" value="LacZ_4"/>
    <property type="match status" value="1"/>
</dbReference>
<dbReference type="Pfam" id="PF00703">
    <property type="entry name" value="Glyco_hydro_2"/>
    <property type="match status" value="1"/>
</dbReference>
<accession>A0AAD6DYA5</accession>
<evidence type="ECO:0000256" key="5">
    <source>
        <dbReference type="RuleBase" id="RU361154"/>
    </source>
</evidence>
<dbReference type="Gene3D" id="2.60.40.10">
    <property type="entry name" value="Immunoglobulins"/>
    <property type="match status" value="2"/>
</dbReference>
<evidence type="ECO:0000259" key="6">
    <source>
        <dbReference type="SMART" id="SM01038"/>
    </source>
</evidence>
<dbReference type="Pfam" id="PF02837">
    <property type="entry name" value="Glyco_hydro_2_N"/>
    <property type="match status" value="1"/>
</dbReference>
<dbReference type="Proteomes" id="UP001216150">
    <property type="component" value="Unassembled WGS sequence"/>
</dbReference>
<protein>
    <recommendedName>
        <fullName evidence="4">Lactase</fullName>
    </recommendedName>
</protein>
<dbReference type="InterPro" id="IPR004199">
    <property type="entry name" value="B-gal_small/dom_5"/>
</dbReference>
<dbReference type="InterPro" id="IPR011013">
    <property type="entry name" value="Gal_mutarotase_sf_dom"/>
</dbReference>
<feature type="domain" description="Beta galactosidase small chain/" evidence="6">
    <location>
        <begin position="780"/>
        <end position="1056"/>
    </location>
</feature>
<dbReference type="EMBL" id="JAQJAC010000002">
    <property type="protein sequence ID" value="KAJ5596434.1"/>
    <property type="molecule type" value="Genomic_DNA"/>
</dbReference>
<dbReference type="InterPro" id="IPR023230">
    <property type="entry name" value="Glyco_hydro_2_CS"/>
</dbReference>
<evidence type="ECO:0000256" key="1">
    <source>
        <dbReference type="ARBA" id="ARBA00007401"/>
    </source>
</evidence>
<dbReference type="InterPro" id="IPR032312">
    <property type="entry name" value="LacZ_4"/>
</dbReference>
<dbReference type="GO" id="GO:0004565">
    <property type="term" value="F:beta-galactosidase activity"/>
    <property type="evidence" value="ECO:0007669"/>
    <property type="project" value="InterPro"/>
</dbReference>
<dbReference type="InterPro" id="IPR008979">
    <property type="entry name" value="Galactose-bd-like_sf"/>
</dbReference>